<evidence type="ECO:0000256" key="1">
    <source>
        <dbReference type="SAM" id="MobiDB-lite"/>
    </source>
</evidence>
<dbReference type="EMBL" id="JXTB01000120">
    <property type="protein sequence ID" value="PON61599.1"/>
    <property type="molecule type" value="Genomic_DNA"/>
</dbReference>
<dbReference type="AlphaFoldDB" id="A0A2P5CKP3"/>
<reference evidence="3" key="1">
    <citation type="submission" date="2016-06" db="EMBL/GenBank/DDBJ databases">
        <title>Parallel loss of symbiosis genes in relatives of nitrogen-fixing non-legume Parasponia.</title>
        <authorList>
            <person name="Van Velzen R."/>
            <person name="Holmer R."/>
            <person name="Bu F."/>
            <person name="Rutten L."/>
            <person name="Van Zeijl A."/>
            <person name="Liu W."/>
            <person name="Santuari L."/>
            <person name="Cao Q."/>
            <person name="Sharma T."/>
            <person name="Shen D."/>
            <person name="Roswanjaya Y."/>
            <person name="Wardhani T."/>
            <person name="Kalhor M.S."/>
            <person name="Jansen J."/>
            <person name="Van den Hoogen J."/>
            <person name="Gungor B."/>
            <person name="Hartog M."/>
            <person name="Hontelez J."/>
            <person name="Verver J."/>
            <person name="Yang W.-C."/>
            <person name="Schijlen E."/>
            <person name="Repin R."/>
            <person name="Schilthuizen M."/>
            <person name="Schranz E."/>
            <person name="Heidstra R."/>
            <person name="Miyata K."/>
            <person name="Fedorova E."/>
            <person name="Kohlen W."/>
            <person name="Bisseling T."/>
            <person name="Smit S."/>
            <person name="Geurts R."/>
        </authorList>
    </citation>
    <scope>NUCLEOTIDE SEQUENCE [LARGE SCALE GENOMIC DNA]</scope>
    <source>
        <strain evidence="3">cv. WU1-14</strain>
    </source>
</reference>
<gene>
    <name evidence="2" type="ORF">PanWU01x14_145150</name>
</gene>
<accession>A0A2P5CKP3</accession>
<dbReference type="Proteomes" id="UP000237105">
    <property type="component" value="Unassembled WGS sequence"/>
</dbReference>
<comment type="caution">
    <text evidence="2">The sequence shown here is derived from an EMBL/GenBank/DDBJ whole genome shotgun (WGS) entry which is preliminary data.</text>
</comment>
<evidence type="ECO:0000313" key="2">
    <source>
        <dbReference type="EMBL" id="PON61599.1"/>
    </source>
</evidence>
<keyword evidence="3" id="KW-1185">Reference proteome</keyword>
<name>A0A2P5CKP3_PARAD</name>
<protein>
    <submittedName>
        <fullName evidence="2">Uncharacterized protein</fullName>
    </submittedName>
</protein>
<organism evidence="2 3">
    <name type="scientific">Parasponia andersonii</name>
    <name type="common">Sponia andersonii</name>
    <dbReference type="NCBI Taxonomy" id="3476"/>
    <lineage>
        <taxon>Eukaryota</taxon>
        <taxon>Viridiplantae</taxon>
        <taxon>Streptophyta</taxon>
        <taxon>Embryophyta</taxon>
        <taxon>Tracheophyta</taxon>
        <taxon>Spermatophyta</taxon>
        <taxon>Magnoliopsida</taxon>
        <taxon>eudicotyledons</taxon>
        <taxon>Gunneridae</taxon>
        <taxon>Pentapetalae</taxon>
        <taxon>rosids</taxon>
        <taxon>fabids</taxon>
        <taxon>Rosales</taxon>
        <taxon>Cannabaceae</taxon>
        <taxon>Parasponia</taxon>
    </lineage>
</organism>
<proteinExistence type="predicted"/>
<feature type="region of interest" description="Disordered" evidence="1">
    <location>
        <begin position="91"/>
        <end position="112"/>
    </location>
</feature>
<evidence type="ECO:0000313" key="3">
    <source>
        <dbReference type="Proteomes" id="UP000237105"/>
    </source>
</evidence>
<sequence length="156" mass="17374">MELLTTVRPYDIIEPNCRTQLQKNPNAVLSDRSNCSRSFIIESTHSRRKMSSSEELFREGNAFSGESGSSVSTINLEDYPASEPEIEITGVRQSSPRIGDLPQDQWPKHVRDAPAFSSGYPYVEGNWSTGEFGDNKRADEENNAGKRLNYGIGVLS</sequence>